<dbReference type="Gene3D" id="3.90.1140.10">
    <property type="entry name" value="Cyclic phosphodiesterase"/>
    <property type="match status" value="1"/>
</dbReference>
<evidence type="ECO:0000313" key="1">
    <source>
        <dbReference type="EMBL" id="SFV50796.1"/>
    </source>
</evidence>
<organism evidence="1">
    <name type="scientific">hydrothermal vent metagenome</name>
    <dbReference type="NCBI Taxonomy" id="652676"/>
    <lineage>
        <taxon>unclassified sequences</taxon>
        <taxon>metagenomes</taxon>
        <taxon>ecological metagenomes</taxon>
    </lineage>
</organism>
<sequence length="195" mass="22803">MSNKINIAIVITLVDDVLESTFNLLEYFDTKHQIRFIKESQFLPHITLCTREIEQNSLDSIHGTITKLCKEYKTFKIQTNGLGIFLQDQINIHIRWQASKELCCFKDSLESKLDEPWFKSNDFNEKNSWLAKTSIAYKDVSYTEFSKIDFDTIKIKNVDMQVKEISIIKFEIGKKETQLANFSLNEENTCLLVQE</sequence>
<accession>A0A1W1BB67</accession>
<dbReference type="AlphaFoldDB" id="A0A1W1BB67"/>
<gene>
    <name evidence="1" type="ORF">MNB_SM-4-454</name>
</gene>
<proteinExistence type="predicted"/>
<protein>
    <submittedName>
        <fullName evidence="1">Uncharacterized protein</fullName>
    </submittedName>
</protein>
<dbReference type="EMBL" id="FPHF01000011">
    <property type="protein sequence ID" value="SFV50796.1"/>
    <property type="molecule type" value="Genomic_DNA"/>
</dbReference>
<name>A0A1W1BB67_9ZZZZ</name>
<reference evidence="1" key="1">
    <citation type="submission" date="2016-10" db="EMBL/GenBank/DDBJ databases">
        <authorList>
            <person name="de Groot N.N."/>
        </authorList>
    </citation>
    <scope>NUCLEOTIDE SEQUENCE</scope>
</reference>